<dbReference type="AlphaFoldDB" id="A0A0F8XRJ4"/>
<dbReference type="EMBL" id="LAZR01057674">
    <property type="protein sequence ID" value="KKK71568.1"/>
    <property type="molecule type" value="Genomic_DNA"/>
</dbReference>
<name>A0A0F8XRJ4_9ZZZZ</name>
<proteinExistence type="predicted"/>
<accession>A0A0F8XRJ4</accession>
<evidence type="ECO:0000313" key="1">
    <source>
        <dbReference type="EMBL" id="KKK71568.1"/>
    </source>
</evidence>
<reference evidence="1" key="1">
    <citation type="journal article" date="2015" name="Nature">
        <title>Complex archaea that bridge the gap between prokaryotes and eukaryotes.</title>
        <authorList>
            <person name="Spang A."/>
            <person name="Saw J.H."/>
            <person name="Jorgensen S.L."/>
            <person name="Zaremba-Niedzwiedzka K."/>
            <person name="Martijn J."/>
            <person name="Lind A.E."/>
            <person name="van Eijk R."/>
            <person name="Schleper C."/>
            <person name="Guy L."/>
            <person name="Ettema T.J."/>
        </authorList>
    </citation>
    <scope>NUCLEOTIDE SEQUENCE</scope>
</reference>
<feature type="non-terminal residue" evidence="1">
    <location>
        <position position="111"/>
    </location>
</feature>
<protein>
    <submittedName>
        <fullName evidence="1">Uncharacterized protein</fullName>
    </submittedName>
</protein>
<sequence length="111" mass="12487">MRNIFLLSSVMLLFIGTALANAPPVIFDVEENTELTIYLPGDQIDLTGIVMDVIQFTTVEQAFIPAQAERINIQNLTIPEVIDTGSDLLNENLCRLERWNDLLAQDLLTIR</sequence>
<comment type="caution">
    <text evidence="1">The sequence shown here is derived from an EMBL/GenBank/DDBJ whole genome shotgun (WGS) entry which is preliminary data.</text>
</comment>
<gene>
    <name evidence="1" type="ORF">LCGC14_2912630</name>
</gene>
<organism evidence="1">
    <name type="scientific">marine sediment metagenome</name>
    <dbReference type="NCBI Taxonomy" id="412755"/>
    <lineage>
        <taxon>unclassified sequences</taxon>
        <taxon>metagenomes</taxon>
        <taxon>ecological metagenomes</taxon>
    </lineage>
</organism>